<sequence length="53" mass="6015">MNQKVTMQAKCINGHKFEVDIKQAERDGVVMCPECFNPATVERAEVTSKFKVK</sequence>
<comment type="caution">
    <text evidence="1">The sequence shown here is derived from an EMBL/GenBank/DDBJ whole genome shotgun (WGS) entry which is preliminary data.</text>
</comment>
<name>A0A0F9UZR6_9ZZZZ</name>
<evidence type="ECO:0000313" key="1">
    <source>
        <dbReference type="EMBL" id="KKN98435.1"/>
    </source>
</evidence>
<protein>
    <submittedName>
        <fullName evidence="1">Uncharacterized protein</fullName>
    </submittedName>
</protein>
<gene>
    <name evidence="1" type="ORF">LCGC14_0145290</name>
</gene>
<organism evidence="1">
    <name type="scientific">marine sediment metagenome</name>
    <dbReference type="NCBI Taxonomy" id="412755"/>
    <lineage>
        <taxon>unclassified sequences</taxon>
        <taxon>metagenomes</taxon>
        <taxon>ecological metagenomes</taxon>
    </lineage>
</organism>
<accession>A0A0F9UZR6</accession>
<dbReference type="AlphaFoldDB" id="A0A0F9UZR6"/>
<dbReference type="EMBL" id="LAZR01000051">
    <property type="protein sequence ID" value="KKN98435.1"/>
    <property type="molecule type" value="Genomic_DNA"/>
</dbReference>
<reference evidence="1" key="1">
    <citation type="journal article" date="2015" name="Nature">
        <title>Complex archaea that bridge the gap between prokaryotes and eukaryotes.</title>
        <authorList>
            <person name="Spang A."/>
            <person name="Saw J.H."/>
            <person name="Jorgensen S.L."/>
            <person name="Zaremba-Niedzwiedzka K."/>
            <person name="Martijn J."/>
            <person name="Lind A.E."/>
            <person name="van Eijk R."/>
            <person name="Schleper C."/>
            <person name="Guy L."/>
            <person name="Ettema T.J."/>
        </authorList>
    </citation>
    <scope>NUCLEOTIDE SEQUENCE</scope>
</reference>
<proteinExistence type="predicted"/>